<evidence type="ECO:0008006" key="3">
    <source>
        <dbReference type="Google" id="ProtNLM"/>
    </source>
</evidence>
<accession>A0ABW2KVG3</accession>
<keyword evidence="2" id="KW-1185">Reference proteome</keyword>
<dbReference type="Proteomes" id="UP001596456">
    <property type="component" value="Unassembled WGS sequence"/>
</dbReference>
<proteinExistence type="predicted"/>
<evidence type="ECO:0000313" key="1">
    <source>
        <dbReference type="EMBL" id="MFC7333305.1"/>
    </source>
</evidence>
<organism evidence="1 2">
    <name type="scientific">Rhodocista pekingensis</name>
    <dbReference type="NCBI Taxonomy" id="201185"/>
    <lineage>
        <taxon>Bacteria</taxon>
        <taxon>Pseudomonadati</taxon>
        <taxon>Pseudomonadota</taxon>
        <taxon>Alphaproteobacteria</taxon>
        <taxon>Rhodospirillales</taxon>
        <taxon>Azospirillaceae</taxon>
        <taxon>Rhodocista</taxon>
    </lineage>
</organism>
<dbReference type="EMBL" id="JBHTCM010000010">
    <property type="protein sequence ID" value="MFC7333305.1"/>
    <property type="molecule type" value="Genomic_DNA"/>
</dbReference>
<evidence type="ECO:0000313" key="2">
    <source>
        <dbReference type="Proteomes" id="UP001596456"/>
    </source>
</evidence>
<comment type="caution">
    <text evidence="1">The sequence shown here is derived from an EMBL/GenBank/DDBJ whole genome shotgun (WGS) entry which is preliminary data.</text>
</comment>
<protein>
    <recommendedName>
        <fullName evidence="3">DUF4164 family protein</fullName>
    </recommendedName>
</protein>
<gene>
    <name evidence="1" type="ORF">ACFQPS_09045</name>
</gene>
<dbReference type="RefSeq" id="WP_377358307.1">
    <property type="nucleotide sequence ID" value="NZ_JBHTCM010000010.1"/>
</dbReference>
<name>A0ABW2KVG3_9PROT</name>
<reference evidence="2" key="1">
    <citation type="journal article" date="2019" name="Int. J. Syst. Evol. Microbiol.">
        <title>The Global Catalogue of Microorganisms (GCM) 10K type strain sequencing project: providing services to taxonomists for standard genome sequencing and annotation.</title>
        <authorList>
            <consortium name="The Broad Institute Genomics Platform"/>
            <consortium name="The Broad Institute Genome Sequencing Center for Infectious Disease"/>
            <person name="Wu L."/>
            <person name="Ma J."/>
        </authorList>
    </citation>
    <scope>NUCLEOTIDE SEQUENCE [LARGE SCALE GENOMIC DNA]</scope>
    <source>
        <strain evidence="2">CGMCC 1.16275</strain>
    </source>
</reference>
<sequence length="86" mass="9398">MDRLKTALDRLDRAIGRLDQAIAFRLERAALVGDGDGRALSEEEVAEINRALAAALEGERRANETVEAVAGRLDGAIDRLRIVLEE</sequence>